<dbReference type="EMBL" id="BAABHF010000024">
    <property type="protein sequence ID" value="GAA4499521.1"/>
    <property type="molecule type" value="Genomic_DNA"/>
</dbReference>
<name>A0ABP8QDA1_9ACTN</name>
<accession>A0ABP8QDA1</accession>
<dbReference type="PANTHER" id="PTHR22946:SF9">
    <property type="entry name" value="POLYKETIDE TRANSFERASE AF380"/>
    <property type="match status" value="1"/>
</dbReference>
<comment type="caution">
    <text evidence="3">The sequence shown here is derived from an EMBL/GenBank/DDBJ whole genome shotgun (WGS) entry which is preliminary data.</text>
</comment>
<dbReference type="Proteomes" id="UP001500503">
    <property type="component" value="Unassembled WGS sequence"/>
</dbReference>
<evidence type="ECO:0008006" key="5">
    <source>
        <dbReference type="Google" id="ProtNLM"/>
    </source>
</evidence>
<evidence type="ECO:0000313" key="4">
    <source>
        <dbReference type="Proteomes" id="UP001500503"/>
    </source>
</evidence>
<dbReference type="InterPro" id="IPR029058">
    <property type="entry name" value="AB_hydrolase_fold"/>
</dbReference>
<dbReference type="SUPFAM" id="SSF53474">
    <property type="entry name" value="alpha/beta-Hydrolases"/>
    <property type="match status" value="1"/>
</dbReference>
<reference evidence="4" key="1">
    <citation type="journal article" date="2019" name="Int. J. Syst. Evol. Microbiol.">
        <title>The Global Catalogue of Microorganisms (GCM) 10K type strain sequencing project: providing services to taxonomists for standard genome sequencing and annotation.</title>
        <authorList>
            <consortium name="The Broad Institute Genomics Platform"/>
            <consortium name="The Broad Institute Genome Sequencing Center for Infectious Disease"/>
            <person name="Wu L."/>
            <person name="Ma J."/>
        </authorList>
    </citation>
    <scope>NUCLEOTIDE SEQUENCE [LARGE SCALE GENOMIC DNA]</scope>
    <source>
        <strain evidence="4">JCM 17933</strain>
    </source>
</reference>
<dbReference type="Gene3D" id="3.40.50.1820">
    <property type="entry name" value="alpha/beta hydrolase"/>
    <property type="match status" value="1"/>
</dbReference>
<sequence>MTTPPTTTDRLDERLDAIADGFSTSGRSPVLHTPAEHGLRFEDVTFPSEDGTPLEGWFVPAEGADTVVIVNHPRWFSRSGLPSHLEPWRSAHAATGNDVEVDFVPDIAILHSAGYHVLAYDLRNFGLSGAANGGLTTGGNLESRDVIGSLRYVRSRPELRDAKIALFGRCLGANAILFAMERAPSEFADVRCLVACQPLSARMVLTRNLERQGIPVECLDELDRRIRLRTGFGLDSMSPARAARSVRTPTLVYQVHDDLMTRPADVQAVFDAIRDDVPKDLLWIHGTTRRWDGYLHFQRNPDRILDWLARHTR</sequence>
<keyword evidence="2" id="KW-0378">Hydrolase</keyword>
<organism evidence="3 4">
    <name type="scientific">Actinoallomurus oryzae</name>
    <dbReference type="NCBI Taxonomy" id="502180"/>
    <lineage>
        <taxon>Bacteria</taxon>
        <taxon>Bacillati</taxon>
        <taxon>Actinomycetota</taxon>
        <taxon>Actinomycetes</taxon>
        <taxon>Streptosporangiales</taxon>
        <taxon>Thermomonosporaceae</taxon>
        <taxon>Actinoallomurus</taxon>
    </lineage>
</organism>
<gene>
    <name evidence="3" type="ORF">GCM10023191_046570</name>
</gene>
<proteinExistence type="inferred from homology"/>
<comment type="similarity">
    <text evidence="1">Belongs to the AB hydrolase superfamily.</text>
</comment>
<dbReference type="InterPro" id="IPR050261">
    <property type="entry name" value="FrsA_esterase"/>
</dbReference>
<dbReference type="PANTHER" id="PTHR22946">
    <property type="entry name" value="DIENELACTONE HYDROLASE DOMAIN-CONTAINING PROTEIN-RELATED"/>
    <property type="match status" value="1"/>
</dbReference>
<keyword evidence="4" id="KW-1185">Reference proteome</keyword>
<evidence type="ECO:0000256" key="1">
    <source>
        <dbReference type="ARBA" id="ARBA00008645"/>
    </source>
</evidence>
<protein>
    <recommendedName>
        <fullName evidence="5">Alpha/beta hydrolase</fullName>
    </recommendedName>
</protein>
<evidence type="ECO:0000256" key="2">
    <source>
        <dbReference type="ARBA" id="ARBA00022801"/>
    </source>
</evidence>
<dbReference type="RefSeq" id="WP_345467122.1">
    <property type="nucleotide sequence ID" value="NZ_BAABHF010000024.1"/>
</dbReference>
<evidence type="ECO:0000313" key="3">
    <source>
        <dbReference type="EMBL" id="GAA4499521.1"/>
    </source>
</evidence>